<dbReference type="Proteomes" id="UP000295264">
    <property type="component" value="Unassembled WGS sequence"/>
</dbReference>
<keyword evidence="2" id="KW-1185">Reference proteome</keyword>
<name>A0A484GQW0_SOUCH</name>
<organism evidence="1 2">
    <name type="scientific">Sousa chinensis</name>
    <name type="common">Indo-pacific humpbacked dolphin</name>
    <name type="synonym">Steno chinensis</name>
    <dbReference type="NCBI Taxonomy" id="103600"/>
    <lineage>
        <taxon>Eukaryota</taxon>
        <taxon>Metazoa</taxon>
        <taxon>Chordata</taxon>
        <taxon>Craniata</taxon>
        <taxon>Vertebrata</taxon>
        <taxon>Euteleostomi</taxon>
        <taxon>Mammalia</taxon>
        <taxon>Eutheria</taxon>
        <taxon>Laurasiatheria</taxon>
        <taxon>Artiodactyla</taxon>
        <taxon>Whippomorpha</taxon>
        <taxon>Cetacea</taxon>
        <taxon>Odontoceti</taxon>
        <taxon>Delphinidae</taxon>
        <taxon>Sousa</taxon>
    </lineage>
</organism>
<gene>
    <name evidence="1" type="ORF">DBR06_SOUSAS27610003</name>
</gene>
<sequence length="59" mass="6409">SLVVQWLKLRAPNAGGLGLIPGWGIRSHMLQLRVPMPQLKIPHATTEDPTPTMKIPCAA</sequence>
<dbReference type="EMBL" id="QWLN02005274">
    <property type="protein sequence ID" value="TEA37546.1"/>
    <property type="molecule type" value="Genomic_DNA"/>
</dbReference>
<dbReference type="AlphaFoldDB" id="A0A484GQW0"/>
<proteinExistence type="predicted"/>
<reference evidence="1 2" key="1">
    <citation type="journal article" date="2018" name="Genomics">
        <title>Molecular footprints of inshore aquatic adaptation in Indo-Pacific humpback dolphin (Sousa chinensis).</title>
        <authorList>
            <person name="Ming Y."/>
            <person name="Jian J."/>
            <person name="Yu F."/>
            <person name="Yu X."/>
            <person name="Wang J."/>
            <person name="Liu W."/>
        </authorList>
    </citation>
    <scope>NUCLEOTIDE SEQUENCE [LARGE SCALE GENOMIC DNA]</scope>
    <source>
        <strain evidence="1">MY-2018</strain>
        <tissue evidence="1">Skin</tissue>
    </source>
</reference>
<accession>A0A484GQW0</accession>
<evidence type="ECO:0000313" key="1">
    <source>
        <dbReference type="EMBL" id="TEA37546.1"/>
    </source>
</evidence>
<comment type="caution">
    <text evidence="1">The sequence shown here is derived from an EMBL/GenBank/DDBJ whole genome shotgun (WGS) entry which is preliminary data.</text>
</comment>
<evidence type="ECO:0000313" key="2">
    <source>
        <dbReference type="Proteomes" id="UP000295264"/>
    </source>
</evidence>
<feature type="non-terminal residue" evidence="1">
    <location>
        <position position="1"/>
    </location>
</feature>
<protein>
    <submittedName>
        <fullName evidence="1">Uncharacterized protein</fullName>
    </submittedName>
</protein>
<feature type="non-terminal residue" evidence="1">
    <location>
        <position position="59"/>
    </location>
</feature>